<dbReference type="AlphaFoldDB" id="A0A2H0XET1"/>
<dbReference type="PANTHER" id="PTHR34139:SF1">
    <property type="entry name" value="RNASE MJ1380-RELATED"/>
    <property type="match status" value="1"/>
</dbReference>
<accession>A0A2H0XET1</accession>
<dbReference type="EMBL" id="PEYT01000004">
    <property type="protein sequence ID" value="PIS23371.1"/>
    <property type="molecule type" value="Genomic_DNA"/>
</dbReference>
<dbReference type="GO" id="GO:0110001">
    <property type="term" value="C:toxin-antitoxin complex"/>
    <property type="evidence" value="ECO:0007669"/>
    <property type="project" value="InterPro"/>
</dbReference>
<evidence type="ECO:0000313" key="8">
    <source>
        <dbReference type="Proteomes" id="UP000230340"/>
    </source>
</evidence>
<evidence type="ECO:0000256" key="6">
    <source>
        <dbReference type="ARBA" id="ARBA00024207"/>
    </source>
</evidence>
<keyword evidence="2" id="KW-1277">Toxin-antitoxin system</keyword>
<dbReference type="Proteomes" id="UP000230340">
    <property type="component" value="Unassembled WGS sequence"/>
</dbReference>
<comment type="similarity">
    <text evidence="6">Belongs to the HepT RNase toxin family.</text>
</comment>
<evidence type="ECO:0000256" key="2">
    <source>
        <dbReference type="ARBA" id="ARBA00022649"/>
    </source>
</evidence>
<proteinExistence type="inferred from homology"/>
<dbReference type="GO" id="GO:0000166">
    <property type="term" value="F:nucleotide binding"/>
    <property type="evidence" value="ECO:0007669"/>
    <property type="project" value="UniProtKB-KW"/>
</dbReference>
<dbReference type="GO" id="GO:0016787">
    <property type="term" value="F:hydrolase activity"/>
    <property type="evidence" value="ECO:0007669"/>
    <property type="project" value="UniProtKB-KW"/>
</dbReference>
<evidence type="ECO:0000256" key="5">
    <source>
        <dbReference type="ARBA" id="ARBA00022801"/>
    </source>
</evidence>
<organism evidence="7 8">
    <name type="scientific">candidate division WWE3 bacterium CG08_land_8_20_14_0_20_40_13</name>
    <dbReference type="NCBI Taxonomy" id="1975084"/>
    <lineage>
        <taxon>Bacteria</taxon>
        <taxon>Katanobacteria</taxon>
    </lineage>
</organism>
<keyword evidence="1" id="KW-0597">Phosphoprotein</keyword>
<evidence type="ECO:0000256" key="1">
    <source>
        <dbReference type="ARBA" id="ARBA00022553"/>
    </source>
</evidence>
<keyword evidence="5" id="KW-0378">Hydrolase</keyword>
<evidence type="ECO:0000256" key="3">
    <source>
        <dbReference type="ARBA" id="ARBA00022722"/>
    </source>
</evidence>
<comment type="caution">
    <text evidence="7">The sequence shown here is derived from an EMBL/GenBank/DDBJ whole genome shotgun (WGS) entry which is preliminary data.</text>
</comment>
<evidence type="ECO:0000313" key="7">
    <source>
        <dbReference type="EMBL" id="PIS23371.1"/>
    </source>
</evidence>
<dbReference type="Pfam" id="PF01934">
    <property type="entry name" value="HepT-like"/>
    <property type="match status" value="1"/>
</dbReference>
<reference evidence="8" key="1">
    <citation type="submission" date="2017-09" db="EMBL/GenBank/DDBJ databases">
        <title>Depth-based differentiation of microbial function through sediment-hosted aquifers and enrichment of novel symbionts in the deep terrestrial subsurface.</title>
        <authorList>
            <person name="Probst A.J."/>
            <person name="Ladd B."/>
            <person name="Jarett J.K."/>
            <person name="Geller-Mcgrath D.E."/>
            <person name="Sieber C.M.K."/>
            <person name="Emerson J.B."/>
            <person name="Anantharaman K."/>
            <person name="Thomas B.C."/>
            <person name="Malmstrom R."/>
            <person name="Stieglmeier M."/>
            <person name="Klingl A."/>
            <person name="Woyke T."/>
            <person name="Ryan C.M."/>
            <person name="Banfield J.F."/>
        </authorList>
    </citation>
    <scope>NUCLEOTIDE SEQUENCE [LARGE SCALE GENOMIC DNA]</scope>
</reference>
<protein>
    <recommendedName>
        <fullName evidence="9">DUF86 domain-containing protein</fullName>
    </recommendedName>
</protein>
<dbReference type="Gene3D" id="1.20.120.580">
    <property type="entry name" value="bsu32300-like"/>
    <property type="match status" value="1"/>
</dbReference>
<gene>
    <name evidence="7" type="ORF">COT49_00795</name>
</gene>
<keyword evidence="4" id="KW-0547">Nucleotide-binding</keyword>
<sequence length="117" mass="13635">MEKDDAIYVEDIVKACQKIIEYTEDFDADDFIGDSLTQDAVLRNFEVIGEAANKLPWKFVKTYPKFPIKDAIAMRNKVIHEYKNVDLDIVWDTVKKDIPRLLLISKKILKDLDSRTK</sequence>
<dbReference type="InterPro" id="IPR051813">
    <property type="entry name" value="HepT_RNase_toxin"/>
</dbReference>
<dbReference type="PANTHER" id="PTHR34139">
    <property type="entry name" value="UPF0331 PROTEIN MJ0127"/>
    <property type="match status" value="1"/>
</dbReference>
<name>A0A2H0XET1_UNCKA</name>
<evidence type="ECO:0000256" key="4">
    <source>
        <dbReference type="ARBA" id="ARBA00022741"/>
    </source>
</evidence>
<keyword evidence="3" id="KW-0540">Nuclease</keyword>
<dbReference type="InterPro" id="IPR008201">
    <property type="entry name" value="HepT-like"/>
</dbReference>
<dbReference type="InterPro" id="IPR037038">
    <property type="entry name" value="HepT-like_sf"/>
</dbReference>
<dbReference type="GO" id="GO:0004540">
    <property type="term" value="F:RNA nuclease activity"/>
    <property type="evidence" value="ECO:0007669"/>
    <property type="project" value="InterPro"/>
</dbReference>
<evidence type="ECO:0008006" key="9">
    <source>
        <dbReference type="Google" id="ProtNLM"/>
    </source>
</evidence>